<dbReference type="KEGG" id="mflg:ABS361_02585"/>
<feature type="compositionally biased region" description="Low complexity" evidence="3">
    <location>
        <begin position="262"/>
        <end position="277"/>
    </location>
</feature>
<dbReference type="Pfam" id="PF02735">
    <property type="entry name" value="Ku"/>
    <property type="match status" value="1"/>
</dbReference>
<evidence type="ECO:0000256" key="3">
    <source>
        <dbReference type="SAM" id="MobiDB-lite"/>
    </source>
</evidence>
<dbReference type="AlphaFoldDB" id="A0AAU7XBP4"/>
<dbReference type="PANTHER" id="PTHR41251:SF1">
    <property type="entry name" value="NON-HOMOLOGOUS END JOINING PROTEIN KU"/>
    <property type="match status" value="1"/>
</dbReference>
<organism evidence="5">
    <name type="scientific">Methyloraptor flagellatus</name>
    <dbReference type="NCBI Taxonomy" id="3162530"/>
    <lineage>
        <taxon>Bacteria</taxon>
        <taxon>Pseudomonadati</taxon>
        <taxon>Pseudomonadota</taxon>
        <taxon>Alphaproteobacteria</taxon>
        <taxon>Hyphomicrobiales</taxon>
        <taxon>Ancalomicrobiaceae</taxon>
        <taxon>Methyloraptor</taxon>
    </lineage>
</organism>
<keyword evidence="2" id="KW-0227">DNA damage</keyword>
<comment type="function">
    <text evidence="2">With LigD forms a non-homologous end joining (NHEJ) DNA repair enzyme, which repairs dsDNA breaks with reduced fidelity. Binds linear dsDNA with 5'- and 3'- overhangs but not closed circular dsDNA nor ssDNA. Recruits and stimulates the ligase activity of LigD.</text>
</comment>
<dbReference type="PIRSF" id="PIRSF006493">
    <property type="entry name" value="Prok_Ku"/>
    <property type="match status" value="1"/>
</dbReference>
<feature type="region of interest" description="Disordered" evidence="3">
    <location>
        <begin position="262"/>
        <end position="314"/>
    </location>
</feature>
<evidence type="ECO:0000256" key="1">
    <source>
        <dbReference type="ARBA" id="ARBA00023125"/>
    </source>
</evidence>
<feature type="domain" description="Ku" evidence="4">
    <location>
        <begin position="57"/>
        <end position="186"/>
    </location>
</feature>
<gene>
    <name evidence="2" type="primary">ku</name>
    <name evidence="5" type="ORF">ABS361_02585</name>
</gene>
<proteinExistence type="inferred from homology"/>
<dbReference type="SMART" id="SM00559">
    <property type="entry name" value="Ku78"/>
    <property type="match status" value="1"/>
</dbReference>
<dbReference type="GO" id="GO:0006310">
    <property type="term" value="P:DNA recombination"/>
    <property type="evidence" value="ECO:0007669"/>
    <property type="project" value="UniProtKB-KW"/>
</dbReference>
<keyword evidence="1 2" id="KW-0238">DNA-binding</keyword>
<evidence type="ECO:0000313" key="5">
    <source>
        <dbReference type="EMBL" id="XBY45200.1"/>
    </source>
</evidence>
<dbReference type="CDD" id="cd00789">
    <property type="entry name" value="KU_like"/>
    <property type="match status" value="1"/>
</dbReference>
<sequence length="314" mass="34621">MAEKFRTFWKGFLRLSLVTIPVRLVTATRSDTAIHFHQIDKQSRQRIRYKKVAEGGDKAVDKDDIVYGYEVEPGNYVLLEPDELDAVKIETRHTIELTQFVEACEIDPLYFEKPYYLLPDGEVAEEGYRVIHDALKSARKVGIGQLTLRGKENLVALNPAGAGLLLETLRYEEEIKAADEVFADIGHGNLRSDLVEMATDLIARKSAPFDPDRFQNHYAAALRQLVDDKIKTGHAVAVGENETERPGTVVDFMEALKRSVAQAGGDPAAAASKAEGGTKAKKAAGTSGRKRTSPKRAEPVKVPEPAARKPRKAG</sequence>
<dbReference type="Gene3D" id="2.40.290.10">
    <property type="match status" value="1"/>
</dbReference>
<dbReference type="SUPFAM" id="SSF100939">
    <property type="entry name" value="SPOC domain-like"/>
    <property type="match status" value="1"/>
</dbReference>
<keyword evidence="2" id="KW-0234">DNA repair</keyword>
<protein>
    <recommendedName>
        <fullName evidence="2">Non-homologous end joining protein Ku</fullName>
    </recommendedName>
</protein>
<keyword evidence="2" id="KW-0233">DNA recombination</keyword>
<name>A0AAU7XBP4_9HYPH</name>
<evidence type="ECO:0000256" key="2">
    <source>
        <dbReference type="HAMAP-Rule" id="MF_01875"/>
    </source>
</evidence>
<dbReference type="HAMAP" id="MF_01875">
    <property type="entry name" value="Prokaryotic_Ku"/>
    <property type="match status" value="1"/>
</dbReference>
<accession>A0AAU7XBP4</accession>
<dbReference type="GO" id="GO:0003690">
    <property type="term" value="F:double-stranded DNA binding"/>
    <property type="evidence" value="ECO:0007669"/>
    <property type="project" value="UniProtKB-UniRule"/>
</dbReference>
<dbReference type="NCBIfam" id="TIGR02772">
    <property type="entry name" value="Ku_bact"/>
    <property type="match status" value="1"/>
</dbReference>
<dbReference type="EMBL" id="CP158568">
    <property type="protein sequence ID" value="XBY45200.1"/>
    <property type="molecule type" value="Genomic_DNA"/>
</dbReference>
<dbReference type="InterPro" id="IPR006164">
    <property type="entry name" value="DNA_bd_Ku70/Ku80"/>
</dbReference>
<dbReference type="InterPro" id="IPR016194">
    <property type="entry name" value="SPOC-like_C_dom_sf"/>
</dbReference>
<dbReference type="GO" id="GO:0006303">
    <property type="term" value="P:double-strand break repair via nonhomologous end joining"/>
    <property type="evidence" value="ECO:0007669"/>
    <property type="project" value="UniProtKB-UniRule"/>
</dbReference>
<comment type="similarity">
    <text evidence="2">Belongs to the prokaryotic Ku family.</text>
</comment>
<comment type="subunit">
    <text evidence="2">Homodimer. Interacts with LigD.</text>
</comment>
<dbReference type="InterPro" id="IPR009187">
    <property type="entry name" value="Prok_Ku"/>
</dbReference>
<reference evidence="5" key="1">
    <citation type="submission" date="2024-06" db="EMBL/GenBank/DDBJ databases">
        <title>Methylostella associata gen. nov., sp. nov., a novel Ancalomicrobiaceae-affiliated facultatively methylotrophic bacteria that feed on methanotrophs of the genus Methylococcus.</title>
        <authorList>
            <person name="Saltykova V."/>
            <person name="Danilova O.V."/>
            <person name="Oshkin I.Y."/>
            <person name="Belova S.E."/>
            <person name="Pimenov N.V."/>
            <person name="Dedysh S.N."/>
        </authorList>
    </citation>
    <scope>NUCLEOTIDE SEQUENCE</scope>
    <source>
        <strain evidence="5">S20</strain>
    </source>
</reference>
<dbReference type="RefSeq" id="WP_407050290.1">
    <property type="nucleotide sequence ID" value="NZ_CP158568.1"/>
</dbReference>
<dbReference type="PANTHER" id="PTHR41251">
    <property type="entry name" value="NON-HOMOLOGOUS END JOINING PROTEIN KU"/>
    <property type="match status" value="1"/>
</dbReference>
<evidence type="ECO:0000259" key="4">
    <source>
        <dbReference type="SMART" id="SM00559"/>
    </source>
</evidence>